<keyword evidence="5" id="KW-1185">Reference proteome</keyword>
<proteinExistence type="inferred from homology"/>
<protein>
    <submittedName>
        <fullName evidence="4">Uncharacterized protein</fullName>
    </submittedName>
</protein>
<name>A0A423W291_9PEZI</name>
<dbReference type="InterPro" id="IPR012341">
    <property type="entry name" value="6hp_glycosidase-like_sf"/>
</dbReference>
<dbReference type="PANTHER" id="PTHR36845">
    <property type="entry name" value="HYDROLASE, PUTATIVE (AFU_ORTHOLOGUE AFUA_7G05090)-RELATED"/>
    <property type="match status" value="1"/>
</dbReference>
<dbReference type="OrthoDB" id="2317065at2759"/>
<evidence type="ECO:0000313" key="5">
    <source>
        <dbReference type="Proteomes" id="UP000283895"/>
    </source>
</evidence>
<dbReference type="STRING" id="356882.A0A423W291"/>
<feature type="compositionally biased region" description="Polar residues" evidence="3">
    <location>
        <begin position="14"/>
        <end position="24"/>
    </location>
</feature>
<dbReference type="Gene3D" id="1.50.10.10">
    <property type="match status" value="1"/>
</dbReference>
<reference evidence="4 5" key="1">
    <citation type="submission" date="2015-09" db="EMBL/GenBank/DDBJ databases">
        <title>Host preference determinants of Valsa canker pathogens revealed by comparative genomics.</title>
        <authorList>
            <person name="Yin Z."/>
            <person name="Huang L."/>
        </authorList>
    </citation>
    <scope>NUCLEOTIDE SEQUENCE [LARGE SCALE GENOMIC DNA]</scope>
    <source>
        <strain evidence="4 5">03-1</strain>
    </source>
</reference>
<gene>
    <name evidence="4" type="ORF">VMCG_06858</name>
</gene>
<feature type="region of interest" description="Disordered" evidence="3">
    <location>
        <begin position="1"/>
        <end position="53"/>
    </location>
</feature>
<evidence type="ECO:0000256" key="2">
    <source>
        <dbReference type="ARBA" id="ARBA00038358"/>
    </source>
</evidence>
<dbReference type="GO" id="GO:0000272">
    <property type="term" value="P:polysaccharide catabolic process"/>
    <property type="evidence" value="ECO:0007669"/>
    <property type="project" value="TreeGrafter"/>
</dbReference>
<dbReference type="EMBL" id="LKEA01000029">
    <property type="protein sequence ID" value="ROV97443.1"/>
    <property type="molecule type" value="Genomic_DNA"/>
</dbReference>
<dbReference type="SUPFAM" id="SSF48208">
    <property type="entry name" value="Six-hairpin glycosidases"/>
    <property type="match status" value="1"/>
</dbReference>
<feature type="compositionally biased region" description="Polar residues" evidence="3">
    <location>
        <begin position="41"/>
        <end position="50"/>
    </location>
</feature>
<sequence length="348" mass="38414">MAQDVSHNGEDNQDQSLSSLSKGTVLSVDPPRADFKHRTKNSSNTKTSYNPPNPPNTLFDMLYSIQLYAKIWTVAQAELSKDNMMNLDILFWAASESDNIDMYRVAISHARTSMKHHIRPDHSTTHVAVFDPKTGTLKTKLTNQGYSNDSAWARGQAWAIAGFAQTYHWTQDCEFLQAAEDCAGYFLDHLTDNYVPPWDFTAPHVPGETIPPDTSAGVIAAYGMLLVHEAHLARGDTSRYLQEAINLLAGISKAKLNPPSWFVAVQDHSSVDTVENSYGISTTADGIRVENNGSPQTILGGATINNYEFAPRRWADHGLVYADYYFLLAGNKLLEMEVAGSLKSILVG</sequence>
<dbReference type="InterPro" id="IPR008928">
    <property type="entry name" value="6-hairpin_glycosidase_sf"/>
</dbReference>
<comment type="similarity">
    <text evidence="2">Belongs to the glycosyl hydrolase 88 family.</text>
</comment>
<accession>A0A423W291</accession>
<comment type="caution">
    <text evidence="4">The sequence shown here is derived from an EMBL/GenBank/DDBJ whole genome shotgun (WGS) entry which is preliminary data.</text>
</comment>
<dbReference type="PANTHER" id="PTHR36845:SF1">
    <property type="entry name" value="HYDROLASE, PUTATIVE (AFU_ORTHOLOGUE AFUA_7G05090)-RELATED"/>
    <property type="match status" value="1"/>
</dbReference>
<dbReference type="Proteomes" id="UP000283895">
    <property type="component" value="Unassembled WGS sequence"/>
</dbReference>
<dbReference type="GO" id="GO:0052757">
    <property type="term" value="F:chondroitin hydrolase activity"/>
    <property type="evidence" value="ECO:0007669"/>
    <property type="project" value="TreeGrafter"/>
</dbReference>
<evidence type="ECO:0000256" key="1">
    <source>
        <dbReference type="ARBA" id="ARBA00022801"/>
    </source>
</evidence>
<organism evidence="4 5">
    <name type="scientific">Cytospora schulzeri</name>
    <dbReference type="NCBI Taxonomy" id="448051"/>
    <lineage>
        <taxon>Eukaryota</taxon>
        <taxon>Fungi</taxon>
        <taxon>Dikarya</taxon>
        <taxon>Ascomycota</taxon>
        <taxon>Pezizomycotina</taxon>
        <taxon>Sordariomycetes</taxon>
        <taxon>Sordariomycetidae</taxon>
        <taxon>Diaporthales</taxon>
        <taxon>Cytosporaceae</taxon>
        <taxon>Cytospora</taxon>
    </lineage>
</organism>
<dbReference type="AlphaFoldDB" id="A0A423W291"/>
<evidence type="ECO:0000313" key="4">
    <source>
        <dbReference type="EMBL" id="ROV97443.1"/>
    </source>
</evidence>
<keyword evidence="1" id="KW-0378">Hydrolase</keyword>
<evidence type="ECO:0000256" key="3">
    <source>
        <dbReference type="SAM" id="MobiDB-lite"/>
    </source>
</evidence>
<dbReference type="InterPro" id="IPR052369">
    <property type="entry name" value="UG_Glycosaminoglycan_Hydrolase"/>
</dbReference>